<dbReference type="EMBL" id="DUZY01000004">
    <property type="protein sequence ID" value="DAD37546.1"/>
    <property type="molecule type" value="Genomic_DNA"/>
</dbReference>
<feature type="signal peptide" evidence="1">
    <location>
        <begin position="1"/>
        <end position="20"/>
    </location>
</feature>
<evidence type="ECO:0000313" key="2">
    <source>
        <dbReference type="EMBL" id="DAD37546.1"/>
    </source>
</evidence>
<gene>
    <name evidence="2" type="ORF">HUJ06_008187</name>
</gene>
<sequence length="66" mass="7748">MHETWCQSILSKLAYLSISAMLQDLDCLWCYRDRQKEYNISGFIRKGDLHVRNVTPDQGLFLQGIK</sequence>
<proteinExistence type="predicted"/>
<accession>A0A822Z3I6</accession>
<comment type="caution">
    <text evidence="2">The sequence shown here is derived from an EMBL/GenBank/DDBJ whole genome shotgun (WGS) entry which is preliminary data.</text>
</comment>
<name>A0A822Z3I6_NELNU</name>
<reference evidence="2 3" key="1">
    <citation type="journal article" date="2020" name="Mol. Biol. Evol.">
        <title>Distinct Expression and Methylation Patterns for Genes with Different Fates following a Single Whole-Genome Duplication in Flowering Plants.</title>
        <authorList>
            <person name="Shi T."/>
            <person name="Rahmani R.S."/>
            <person name="Gugger P.F."/>
            <person name="Wang M."/>
            <person name="Li H."/>
            <person name="Zhang Y."/>
            <person name="Li Z."/>
            <person name="Wang Q."/>
            <person name="Van de Peer Y."/>
            <person name="Marchal K."/>
            <person name="Chen J."/>
        </authorList>
    </citation>
    <scope>NUCLEOTIDE SEQUENCE [LARGE SCALE GENOMIC DNA]</scope>
    <source>
        <tissue evidence="2">Leaf</tissue>
    </source>
</reference>
<dbReference type="AlphaFoldDB" id="A0A822Z3I6"/>
<evidence type="ECO:0000256" key="1">
    <source>
        <dbReference type="SAM" id="SignalP"/>
    </source>
</evidence>
<feature type="chain" id="PRO_5033028213" evidence="1">
    <location>
        <begin position="21"/>
        <end position="66"/>
    </location>
</feature>
<keyword evidence="1" id="KW-0732">Signal</keyword>
<keyword evidence="3" id="KW-1185">Reference proteome</keyword>
<dbReference type="Proteomes" id="UP000607653">
    <property type="component" value="Unassembled WGS sequence"/>
</dbReference>
<protein>
    <submittedName>
        <fullName evidence="2">Uncharacterized protein</fullName>
    </submittedName>
</protein>
<evidence type="ECO:0000313" key="3">
    <source>
        <dbReference type="Proteomes" id="UP000607653"/>
    </source>
</evidence>
<organism evidence="2 3">
    <name type="scientific">Nelumbo nucifera</name>
    <name type="common">Sacred lotus</name>
    <dbReference type="NCBI Taxonomy" id="4432"/>
    <lineage>
        <taxon>Eukaryota</taxon>
        <taxon>Viridiplantae</taxon>
        <taxon>Streptophyta</taxon>
        <taxon>Embryophyta</taxon>
        <taxon>Tracheophyta</taxon>
        <taxon>Spermatophyta</taxon>
        <taxon>Magnoliopsida</taxon>
        <taxon>Proteales</taxon>
        <taxon>Nelumbonaceae</taxon>
        <taxon>Nelumbo</taxon>
    </lineage>
</organism>